<organism evidence="1">
    <name type="scientific">uncultured Alphaproteobacteria bacterium</name>
    <dbReference type="NCBI Taxonomy" id="91750"/>
    <lineage>
        <taxon>Bacteria</taxon>
        <taxon>Pseudomonadati</taxon>
        <taxon>Pseudomonadota</taxon>
        <taxon>Alphaproteobacteria</taxon>
        <taxon>environmental samples</taxon>
    </lineage>
</organism>
<accession>A0A6G8F2W5</accession>
<reference evidence="1" key="1">
    <citation type="journal article" date="2020" name="J. ISSAAS">
        <title>Lactobacilli and other gastrointestinal microbiota of Peromyscus leucopus, reservoir host for agents of Lyme disease and other zoonoses in North America.</title>
        <authorList>
            <person name="Milovic A."/>
            <person name="Bassam K."/>
            <person name="Shao H."/>
            <person name="Chatzistamou I."/>
            <person name="Tufts D.M."/>
            <person name="Diuk-Wasser M."/>
            <person name="Barbour A.G."/>
        </authorList>
    </citation>
    <scope>NUCLEOTIDE SEQUENCE</scope>
    <source>
        <strain evidence="1">LL90</strain>
    </source>
</reference>
<dbReference type="AlphaFoldDB" id="A0A6G8F2W5"/>
<protein>
    <submittedName>
        <fullName evidence="1">Uncharacterized protein</fullName>
    </submittedName>
</protein>
<sequence>MLMTFQAIAVNRHQRWINKQNFSIAIQAAGKFDRVVYDQQENEFVSGADFSSGRASGLLLLGDTVVYNIRNEINFHRGDSVYIASMIALPQKPMNQQMLRDALIPAPKSVKWLHTICLLLWLVSIWKTWNHYYD</sequence>
<gene>
    <name evidence="1" type="ORF">PlAlph_4240</name>
</gene>
<dbReference type="EMBL" id="MN990731">
    <property type="protein sequence ID" value="QIM10532.1"/>
    <property type="molecule type" value="Genomic_DNA"/>
</dbReference>
<evidence type="ECO:0000313" key="1">
    <source>
        <dbReference type="EMBL" id="QIM10532.1"/>
    </source>
</evidence>
<name>A0A6G8F2W5_9PROT</name>
<proteinExistence type="predicted"/>